<feature type="transmembrane region" description="Helical" evidence="1">
    <location>
        <begin position="53"/>
        <end position="70"/>
    </location>
</feature>
<keyword evidence="1" id="KW-1133">Transmembrane helix</keyword>
<dbReference type="EMBL" id="KN831773">
    <property type="protein sequence ID" value="KIM44878.1"/>
    <property type="molecule type" value="Genomic_DNA"/>
</dbReference>
<evidence type="ECO:0000313" key="3">
    <source>
        <dbReference type="Proteomes" id="UP000053424"/>
    </source>
</evidence>
<keyword evidence="1" id="KW-0472">Membrane</keyword>
<keyword evidence="3" id="KW-1185">Reference proteome</keyword>
<organism evidence="2 3">
    <name type="scientific">Hebeloma cylindrosporum</name>
    <dbReference type="NCBI Taxonomy" id="76867"/>
    <lineage>
        <taxon>Eukaryota</taxon>
        <taxon>Fungi</taxon>
        <taxon>Dikarya</taxon>
        <taxon>Basidiomycota</taxon>
        <taxon>Agaricomycotina</taxon>
        <taxon>Agaricomycetes</taxon>
        <taxon>Agaricomycetidae</taxon>
        <taxon>Agaricales</taxon>
        <taxon>Agaricineae</taxon>
        <taxon>Hymenogastraceae</taxon>
        <taxon>Hebeloma</taxon>
    </lineage>
</organism>
<reference evidence="3" key="2">
    <citation type="submission" date="2015-01" db="EMBL/GenBank/DDBJ databases">
        <title>Evolutionary Origins and Diversification of the Mycorrhizal Mutualists.</title>
        <authorList>
            <consortium name="DOE Joint Genome Institute"/>
            <consortium name="Mycorrhizal Genomics Consortium"/>
            <person name="Kohler A."/>
            <person name="Kuo A."/>
            <person name="Nagy L.G."/>
            <person name="Floudas D."/>
            <person name="Copeland A."/>
            <person name="Barry K.W."/>
            <person name="Cichocki N."/>
            <person name="Veneault-Fourrey C."/>
            <person name="LaButti K."/>
            <person name="Lindquist E.A."/>
            <person name="Lipzen A."/>
            <person name="Lundell T."/>
            <person name="Morin E."/>
            <person name="Murat C."/>
            <person name="Riley R."/>
            <person name="Ohm R."/>
            <person name="Sun H."/>
            <person name="Tunlid A."/>
            <person name="Henrissat B."/>
            <person name="Grigoriev I.V."/>
            <person name="Hibbett D.S."/>
            <person name="Martin F."/>
        </authorList>
    </citation>
    <scope>NUCLEOTIDE SEQUENCE [LARGE SCALE GENOMIC DNA]</scope>
    <source>
        <strain evidence="3">h7</strain>
    </source>
</reference>
<keyword evidence="1" id="KW-0812">Transmembrane</keyword>
<dbReference type="Proteomes" id="UP000053424">
    <property type="component" value="Unassembled WGS sequence"/>
</dbReference>
<evidence type="ECO:0000313" key="2">
    <source>
        <dbReference type="EMBL" id="KIM44878.1"/>
    </source>
</evidence>
<proteinExistence type="predicted"/>
<dbReference type="AlphaFoldDB" id="A0A0C2Y4S9"/>
<sequence length="117" mass="13058">MFPPPNLSNTSSGGWLQMDQIPNGHVSGAFLYSSLGWRLRLRSNDLGGMGATYGNPIILASLIFLHIYVAEQVMLVQRYHINRLEQVSTCLSPIMLNTSLNSRNVIQWQTLQLLTLG</sequence>
<evidence type="ECO:0000256" key="1">
    <source>
        <dbReference type="SAM" id="Phobius"/>
    </source>
</evidence>
<name>A0A0C2Y4S9_HEBCY</name>
<dbReference type="HOGENOM" id="CLU_2085122_0_0_1"/>
<reference evidence="2 3" key="1">
    <citation type="submission" date="2014-04" db="EMBL/GenBank/DDBJ databases">
        <authorList>
            <consortium name="DOE Joint Genome Institute"/>
            <person name="Kuo A."/>
            <person name="Gay G."/>
            <person name="Dore J."/>
            <person name="Kohler A."/>
            <person name="Nagy L.G."/>
            <person name="Floudas D."/>
            <person name="Copeland A."/>
            <person name="Barry K.W."/>
            <person name="Cichocki N."/>
            <person name="Veneault-Fourrey C."/>
            <person name="LaButti K."/>
            <person name="Lindquist E.A."/>
            <person name="Lipzen A."/>
            <person name="Lundell T."/>
            <person name="Morin E."/>
            <person name="Murat C."/>
            <person name="Sun H."/>
            <person name="Tunlid A."/>
            <person name="Henrissat B."/>
            <person name="Grigoriev I.V."/>
            <person name="Hibbett D.S."/>
            <person name="Martin F."/>
            <person name="Nordberg H.P."/>
            <person name="Cantor M.N."/>
            <person name="Hua S.X."/>
        </authorList>
    </citation>
    <scope>NUCLEOTIDE SEQUENCE [LARGE SCALE GENOMIC DNA]</scope>
    <source>
        <strain evidence="3">h7</strain>
    </source>
</reference>
<protein>
    <submittedName>
        <fullName evidence="2">Uncharacterized protein</fullName>
    </submittedName>
</protein>
<gene>
    <name evidence="2" type="ORF">M413DRAFT_364877</name>
</gene>
<accession>A0A0C2Y4S9</accession>